<feature type="region of interest" description="Disordered" evidence="1">
    <location>
        <begin position="1"/>
        <end position="31"/>
    </location>
</feature>
<accession>A0A0E9U0A9</accession>
<dbReference type="EMBL" id="GBXM01049258">
    <property type="protein sequence ID" value="JAH59319.1"/>
    <property type="molecule type" value="Transcribed_RNA"/>
</dbReference>
<dbReference type="AlphaFoldDB" id="A0A0E9U0A9"/>
<name>A0A0E9U0A9_ANGAN</name>
<organism evidence="2">
    <name type="scientific">Anguilla anguilla</name>
    <name type="common">European freshwater eel</name>
    <name type="synonym">Muraena anguilla</name>
    <dbReference type="NCBI Taxonomy" id="7936"/>
    <lineage>
        <taxon>Eukaryota</taxon>
        <taxon>Metazoa</taxon>
        <taxon>Chordata</taxon>
        <taxon>Craniata</taxon>
        <taxon>Vertebrata</taxon>
        <taxon>Euteleostomi</taxon>
        <taxon>Actinopterygii</taxon>
        <taxon>Neopterygii</taxon>
        <taxon>Teleostei</taxon>
        <taxon>Anguilliformes</taxon>
        <taxon>Anguillidae</taxon>
        <taxon>Anguilla</taxon>
    </lineage>
</organism>
<sequence>MRISRAIRQVSNNPQSAGSLRYSTGPLLKFR</sequence>
<protein>
    <submittedName>
        <fullName evidence="2">Uncharacterized protein</fullName>
    </submittedName>
</protein>
<feature type="compositionally biased region" description="Polar residues" evidence="1">
    <location>
        <begin position="9"/>
        <end position="22"/>
    </location>
</feature>
<reference evidence="2" key="1">
    <citation type="submission" date="2014-11" db="EMBL/GenBank/DDBJ databases">
        <authorList>
            <person name="Amaro Gonzalez C."/>
        </authorList>
    </citation>
    <scope>NUCLEOTIDE SEQUENCE</scope>
</reference>
<proteinExistence type="predicted"/>
<dbReference type="EMBL" id="GBXM01059076">
    <property type="protein sequence ID" value="JAH49501.1"/>
    <property type="molecule type" value="Transcribed_RNA"/>
</dbReference>
<evidence type="ECO:0000313" key="2">
    <source>
        <dbReference type="EMBL" id="JAH59319.1"/>
    </source>
</evidence>
<reference evidence="2" key="2">
    <citation type="journal article" date="2015" name="Fish Shellfish Immunol.">
        <title>Early steps in the European eel (Anguilla anguilla)-Vibrio vulnificus interaction in the gills: Role of the RtxA13 toxin.</title>
        <authorList>
            <person name="Callol A."/>
            <person name="Pajuelo D."/>
            <person name="Ebbesson L."/>
            <person name="Teles M."/>
            <person name="MacKenzie S."/>
            <person name="Amaro C."/>
        </authorList>
    </citation>
    <scope>NUCLEOTIDE SEQUENCE</scope>
</reference>
<evidence type="ECO:0000256" key="1">
    <source>
        <dbReference type="SAM" id="MobiDB-lite"/>
    </source>
</evidence>